<dbReference type="PANTHER" id="PTHR33830">
    <property type="entry name" value="DEFENSIN-LIKE PROTEIN 184-RELATED"/>
    <property type="match status" value="1"/>
</dbReference>
<dbReference type="GO" id="GO:0050832">
    <property type="term" value="P:defense response to fungus"/>
    <property type="evidence" value="ECO:0007669"/>
    <property type="project" value="UniProtKB-KW"/>
</dbReference>
<evidence type="ECO:0000313" key="10">
    <source>
        <dbReference type="EMBL" id="CAF2061732.1"/>
    </source>
</evidence>
<accession>A0A816QH37</accession>
<evidence type="ECO:0000256" key="9">
    <source>
        <dbReference type="SAM" id="SignalP"/>
    </source>
</evidence>
<dbReference type="GO" id="GO:0005576">
    <property type="term" value="C:extracellular region"/>
    <property type="evidence" value="ECO:0007669"/>
    <property type="project" value="UniProtKB-SubCell"/>
</dbReference>
<evidence type="ECO:0000256" key="5">
    <source>
        <dbReference type="ARBA" id="ARBA00022577"/>
    </source>
</evidence>
<dbReference type="Pfam" id="PF07333">
    <property type="entry name" value="SLR1-BP"/>
    <property type="match status" value="1"/>
</dbReference>
<evidence type="ECO:0000256" key="6">
    <source>
        <dbReference type="ARBA" id="ARBA00022729"/>
    </source>
</evidence>
<keyword evidence="8" id="KW-1015">Disulfide bond</keyword>
<evidence type="ECO:0000256" key="1">
    <source>
        <dbReference type="ARBA" id="ARBA00004613"/>
    </source>
</evidence>
<reference evidence="10" key="1">
    <citation type="submission" date="2021-01" db="EMBL/GenBank/DDBJ databases">
        <authorList>
            <consortium name="Genoscope - CEA"/>
            <person name="William W."/>
        </authorList>
    </citation>
    <scope>NUCLEOTIDE SEQUENCE</scope>
</reference>
<evidence type="ECO:0000256" key="4">
    <source>
        <dbReference type="ARBA" id="ARBA00022529"/>
    </source>
</evidence>
<feature type="signal peptide" evidence="9">
    <location>
        <begin position="1"/>
        <end position="25"/>
    </location>
</feature>
<dbReference type="EMBL" id="HG994370">
    <property type="protein sequence ID" value="CAF2061732.1"/>
    <property type="molecule type" value="Genomic_DNA"/>
</dbReference>
<dbReference type="SMR" id="A0A816QH37"/>
<keyword evidence="6 9" id="KW-0732">Signal</keyword>
<keyword evidence="4" id="KW-0929">Antimicrobial</keyword>
<sequence length="73" mass="8086">MTKASIFAFFMIIFVFGMVIQETQGQMCHALGMESNCNDGACANLCKLKWKGSGSCFSNQHVYSCLCNFPCKI</sequence>
<comment type="subcellular location">
    <subcellularLocation>
        <location evidence="1">Secreted</location>
    </subcellularLocation>
</comment>
<keyword evidence="5" id="KW-0295">Fungicide</keyword>
<dbReference type="GO" id="GO:0031640">
    <property type="term" value="P:killing of cells of another organism"/>
    <property type="evidence" value="ECO:0007669"/>
    <property type="project" value="UniProtKB-KW"/>
</dbReference>
<feature type="chain" id="PRO_5032731062" evidence="9">
    <location>
        <begin position="26"/>
        <end position="73"/>
    </location>
</feature>
<evidence type="ECO:0000256" key="7">
    <source>
        <dbReference type="ARBA" id="ARBA00022821"/>
    </source>
</evidence>
<dbReference type="InterPro" id="IPR010851">
    <property type="entry name" value="DEFL"/>
</dbReference>
<name>A0A816QH37_BRANA</name>
<dbReference type="OrthoDB" id="1032701at2759"/>
<evidence type="ECO:0000256" key="2">
    <source>
        <dbReference type="ARBA" id="ARBA00006722"/>
    </source>
</evidence>
<dbReference type="Proteomes" id="UP001295469">
    <property type="component" value="Chromosome C06"/>
</dbReference>
<dbReference type="PANTHER" id="PTHR33830:SF10">
    <property type="entry name" value="DEFENSIN-LIKE PROTEIN 122-RELATED"/>
    <property type="match status" value="1"/>
</dbReference>
<dbReference type="AlphaFoldDB" id="A0A816QH37"/>
<protein>
    <submittedName>
        <fullName evidence="10">(rape) hypothetical protein</fullName>
    </submittedName>
</protein>
<organism evidence="10">
    <name type="scientific">Brassica napus</name>
    <name type="common">Rape</name>
    <dbReference type="NCBI Taxonomy" id="3708"/>
    <lineage>
        <taxon>Eukaryota</taxon>
        <taxon>Viridiplantae</taxon>
        <taxon>Streptophyta</taxon>
        <taxon>Embryophyta</taxon>
        <taxon>Tracheophyta</taxon>
        <taxon>Spermatophyta</taxon>
        <taxon>Magnoliopsida</taxon>
        <taxon>eudicotyledons</taxon>
        <taxon>Gunneridae</taxon>
        <taxon>Pentapetalae</taxon>
        <taxon>rosids</taxon>
        <taxon>malvids</taxon>
        <taxon>Brassicales</taxon>
        <taxon>Brassicaceae</taxon>
        <taxon>Brassiceae</taxon>
        <taxon>Brassica</taxon>
    </lineage>
</organism>
<keyword evidence="7" id="KW-0611">Plant defense</keyword>
<proteinExistence type="inferred from homology"/>
<evidence type="ECO:0000256" key="8">
    <source>
        <dbReference type="ARBA" id="ARBA00023157"/>
    </source>
</evidence>
<gene>
    <name evidence="10" type="ORF">DARMORV10_C06P35910.1</name>
</gene>
<keyword evidence="3" id="KW-0964">Secreted</keyword>
<comment type="similarity">
    <text evidence="2">Belongs to the DEFL family.</text>
</comment>
<evidence type="ECO:0000256" key="3">
    <source>
        <dbReference type="ARBA" id="ARBA00022525"/>
    </source>
</evidence>